<accession>A0A6V7Q2G7</accession>
<dbReference type="CDD" id="cd06257">
    <property type="entry name" value="DnaJ"/>
    <property type="match status" value="1"/>
</dbReference>
<dbReference type="Pfam" id="PF13041">
    <property type="entry name" value="PPR_2"/>
    <property type="match status" value="6"/>
</dbReference>
<dbReference type="InterPro" id="IPR001623">
    <property type="entry name" value="DnaJ_domain"/>
</dbReference>
<dbReference type="Gene3D" id="1.10.287.110">
    <property type="entry name" value="DnaJ domain"/>
    <property type="match status" value="1"/>
</dbReference>
<dbReference type="InterPro" id="IPR002885">
    <property type="entry name" value="PPR_rpt"/>
</dbReference>
<dbReference type="SUPFAM" id="SSF46565">
    <property type="entry name" value="Chaperone J-domain"/>
    <property type="match status" value="1"/>
</dbReference>
<reference evidence="6" key="1">
    <citation type="submission" date="2020-07" db="EMBL/GenBank/DDBJ databases">
        <authorList>
            <person name="Lin J."/>
        </authorList>
    </citation>
    <scope>NUCLEOTIDE SEQUENCE</scope>
</reference>
<dbReference type="PROSITE" id="PS51375">
    <property type="entry name" value="PPR"/>
    <property type="match status" value="10"/>
</dbReference>
<dbReference type="Pfam" id="PF01535">
    <property type="entry name" value="PPR"/>
    <property type="match status" value="1"/>
</dbReference>
<name>A0A6V7Q2G7_ANACO</name>
<dbReference type="NCBIfam" id="TIGR00756">
    <property type="entry name" value="PPR"/>
    <property type="match status" value="8"/>
</dbReference>
<evidence type="ECO:0008006" key="7">
    <source>
        <dbReference type="Google" id="ProtNLM"/>
    </source>
</evidence>
<dbReference type="GO" id="GO:0005783">
    <property type="term" value="C:endoplasmic reticulum"/>
    <property type="evidence" value="ECO:0007669"/>
    <property type="project" value="UniProtKB-ARBA"/>
</dbReference>
<feature type="region of interest" description="Disordered" evidence="5">
    <location>
        <begin position="29"/>
        <end position="69"/>
    </location>
</feature>
<feature type="repeat" description="PPR" evidence="4">
    <location>
        <begin position="98"/>
        <end position="132"/>
    </location>
</feature>
<dbReference type="PANTHER" id="PTHR46128:SF40">
    <property type="entry name" value="PENTACOTRIPEPTIDE-REPEAT REGION OF PRORP DOMAIN-CONTAINING PROTEIN"/>
    <property type="match status" value="1"/>
</dbReference>
<feature type="repeat" description="PPR" evidence="4">
    <location>
        <begin position="379"/>
        <end position="413"/>
    </location>
</feature>
<keyword evidence="3" id="KW-0809">Transit peptide</keyword>
<evidence type="ECO:0000313" key="6">
    <source>
        <dbReference type="EMBL" id="CAD1837075.1"/>
    </source>
</evidence>
<evidence type="ECO:0000256" key="5">
    <source>
        <dbReference type="SAM" id="MobiDB-lite"/>
    </source>
</evidence>
<dbReference type="AlphaFoldDB" id="A0A6V7Q2G7"/>
<evidence type="ECO:0000256" key="4">
    <source>
        <dbReference type="PROSITE-ProRule" id="PRU00708"/>
    </source>
</evidence>
<dbReference type="InterPro" id="IPR011990">
    <property type="entry name" value="TPR-like_helical_dom_sf"/>
</dbReference>
<evidence type="ECO:0000256" key="3">
    <source>
        <dbReference type="ARBA" id="ARBA00022946"/>
    </source>
</evidence>
<evidence type="ECO:0000256" key="1">
    <source>
        <dbReference type="ARBA" id="ARBA00007626"/>
    </source>
</evidence>
<dbReference type="Gene3D" id="1.25.40.10">
    <property type="entry name" value="Tetratricopeptide repeat domain"/>
    <property type="match status" value="5"/>
</dbReference>
<feature type="repeat" description="PPR" evidence="4">
    <location>
        <begin position="133"/>
        <end position="167"/>
    </location>
</feature>
<dbReference type="PANTHER" id="PTHR46128">
    <property type="entry name" value="MITOCHONDRIAL GROUP I INTRON SPLICING FACTOR CCM1"/>
    <property type="match status" value="1"/>
</dbReference>
<evidence type="ECO:0000256" key="2">
    <source>
        <dbReference type="ARBA" id="ARBA00022737"/>
    </source>
</evidence>
<gene>
    <name evidence="6" type="ORF">CB5_LOCUS20286</name>
</gene>
<organism evidence="6">
    <name type="scientific">Ananas comosus var. bracteatus</name>
    <name type="common">red pineapple</name>
    <dbReference type="NCBI Taxonomy" id="296719"/>
    <lineage>
        <taxon>Eukaryota</taxon>
        <taxon>Viridiplantae</taxon>
        <taxon>Streptophyta</taxon>
        <taxon>Embryophyta</taxon>
        <taxon>Tracheophyta</taxon>
        <taxon>Spermatophyta</taxon>
        <taxon>Magnoliopsida</taxon>
        <taxon>Liliopsida</taxon>
        <taxon>Poales</taxon>
        <taxon>Bromeliaceae</taxon>
        <taxon>Bromelioideae</taxon>
        <taxon>Ananas</taxon>
    </lineage>
</organism>
<protein>
    <recommendedName>
        <fullName evidence="7">Pentatricopeptide repeat-containing protein</fullName>
    </recommendedName>
</protein>
<feature type="repeat" description="PPR" evidence="4">
    <location>
        <begin position="274"/>
        <end position="308"/>
    </location>
</feature>
<feature type="repeat" description="PPR" evidence="4">
    <location>
        <begin position="168"/>
        <end position="203"/>
    </location>
</feature>
<feature type="repeat" description="PPR" evidence="4">
    <location>
        <begin position="239"/>
        <end position="273"/>
    </location>
</feature>
<dbReference type="EMBL" id="LR862131">
    <property type="protein sequence ID" value="CAD1837075.1"/>
    <property type="molecule type" value="Genomic_DNA"/>
</dbReference>
<dbReference type="InterPro" id="IPR050872">
    <property type="entry name" value="PPR_P_subfamily"/>
</dbReference>
<keyword evidence="2" id="KW-0677">Repeat</keyword>
<sequence length="745" mass="83195">MSGGAHGGGLKRRRSCFFRDRPFASNALDLIRPPLLDDEEPTAISSQSDPSDEFEPTTDPNEPSGECSSPSFSIRVLDSLKSAQISTPEIGSRPSRPYLSDFNKLMKAFSRGGAIEEVLRLFNELKGSECCPNVLCYNTMINALVIADRPRKAQAVFDEMLLSGVAPNVSSYNILVKLHSWCSKQFDLAYEVIARMRVCGFTPDSTTYSTLICGLCRAGRIGEAWGVLDWMLEEKCRPTVHTYTPIVLSYCSEGQIEEAKTLMAAMESVGCRPNTVTYNILIRALCNAGRFDEVEQVLVESEFKGWTPNSVTYNTYMSGLCKRGMGREALGQLEKMLSLGLHPTIFTLSILLDCLCCCSMIWEAKCLLERSSAVELYIGVVGYNTVMSRLIEIGRWQAVLKLMIDMIKKGVTPNTRTFNIVIHSLCIAGKSHLAKFLIRNRGFVANVVTYNTLIHWFYLEGKFNEVQLLISDMTIEKIAPDLVTYTIIIDGLCRQGKFSEATDCFKKSLENGLCIDLFVGLMNRLVKSRRIKEILSLFKQIEGQGFYSDVIIYDSTVQAFCRHGYCSSADIFILCLILDKMLAKKLLYDESGLGKGMQAGTTIEDWNMQFTVAPVHAAILLANTIVAFFSWTSQNLAVAIGIPVESLNRIISFRMSKHALRAQCEEVLRRLLYRCRGSNGEVQDTQDKARGDGGRGKRAFRQLALQYHLDVCKGSNYGVQFHQINVAYDIIMDSLSQVEAVPENS</sequence>
<dbReference type="InterPro" id="IPR036869">
    <property type="entry name" value="J_dom_sf"/>
</dbReference>
<comment type="similarity">
    <text evidence="1">Belongs to the PPR family. P subfamily.</text>
</comment>
<feature type="repeat" description="PPR" evidence="4">
    <location>
        <begin position="481"/>
        <end position="515"/>
    </location>
</feature>
<feature type="compositionally biased region" description="Polar residues" evidence="5">
    <location>
        <begin position="58"/>
        <end position="69"/>
    </location>
</feature>
<feature type="repeat" description="PPR" evidence="4">
    <location>
        <begin position="309"/>
        <end position="343"/>
    </location>
</feature>
<proteinExistence type="inferred from homology"/>
<feature type="repeat" description="PPR" evidence="4">
    <location>
        <begin position="204"/>
        <end position="238"/>
    </location>
</feature>
<feature type="repeat" description="PPR" evidence="4">
    <location>
        <begin position="446"/>
        <end position="480"/>
    </location>
</feature>